<keyword evidence="2" id="KW-1133">Transmembrane helix</keyword>
<keyword evidence="2" id="KW-0812">Transmembrane</keyword>
<dbReference type="Proteomes" id="UP001596122">
    <property type="component" value="Unassembled WGS sequence"/>
</dbReference>
<evidence type="ECO:0000256" key="1">
    <source>
        <dbReference type="SAM" id="MobiDB-lite"/>
    </source>
</evidence>
<dbReference type="RefSeq" id="WP_340269201.1">
    <property type="nucleotide sequence ID" value="NZ_JBBEOG010000004.1"/>
</dbReference>
<feature type="transmembrane region" description="Helical" evidence="2">
    <location>
        <begin position="123"/>
        <end position="147"/>
    </location>
</feature>
<evidence type="ECO:0000313" key="4">
    <source>
        <dbReference type="Proteomes" id="UP001596122"/>
    </source>
</evidence>
<evidence type="ECO:0008006" key="5">
    <source>
        <dbReference type="Google" id="ProtNLM"/>
    </source>
</evidence>
<keyword evidence="2" id="KW-0472">Membrane</keyword>
<organism evidence="3 4">
    <name type="scientific">Aquipuribacter nitratireducens</name>
    <dbReference type="NCBI Taxonomy" id="650104"/>
    <lineage>
        <taxon>Bacteria</taxon>
        <taxon>Bacillati</taxon>
        <taxon>Actinomycetota</taxon>
        <taxon>Actinomycetes</taxon>
        <taxon>Micrococcales</taxon>
        <taxon>Intrasporangiaceae</taxon>
        <taxon>Aquipuribacter</taxon>
    </lineage>
</organism>
<feature type="transmembrane region" description="Helical" evidence="2">
    <location>
        <begin position="49"/>
        <end position="68"/>
    </location>
</feature>
<reference evidence="4" key="1">
    <citation type="journal article" date="2019" name="Int. J. Syst. Evol. Microbiol.">
        <title>The Global Catalogue of Microorganisms (GCM) 10K type strain sequencing project: providing services to taxonomists for standard genome sequencing and annotation.</title>
        <authorList>
            <consortium name="The Broad Institute Genomics Platform"/>
            <consortium name="The Broad Institute Genome Sequencing Center for Infectious Disease"/>
            <person name="Wu L."/>
            <person name="Ma J."/>
        </authorList>
    </citation>
    <scope>NUCLEOTIDE SEQUENCE [LARGE SCALE GENOMIC DNA]</scope>
    <source>
        <strain evidence="4">CCUG 43114</strain>
    </source>
</reference>
<dbReference type="EMBL" id="JBHSLD010000009">
    <property type="protein sequence ID" value="MFC5381309.1"/>
    <property type="molecule type" value="Genomic_DNA"/>
</dbReference>
<protein>
    <recommendedName>
        <fullName evidence="5">ABC transporter permease</fullName>
    </recommendedName>
</protein>
<evidence type="ECO:0000313" key="3">
    <source>
        <dbReference type="EMBL" id="MFC5381309.1"/>
    </source>
</evidence>
<feature type="region of interest" description="Disordered" evidence="1">
    <location>
        <begin position="1"/>
        <end position="26"/>
    </location>
</feature>
<sequence>MSTDVTSTPATPATPATRRPSGLDVPRPSAARLVAVELRKAVDTTTGRWLLAVTGVLVVGALVLGSLFEPGEDDPSLQFLLANGLLPVSLLVPVLGVLLMSGEFSTRSVLTTFALVPSRGRVVAAKTVAAVLLALGFALLTGVLAVATAGVLDVLVGDVVWTMAWQVPLQLLVLQVVYVLVGVGIGLLCQNTPLAVVVYLVVPSLLAPVVFLVPALQDVGPWVDLATGTMALQMDTVLSGRQWAQVASVTGIWAVVPFAVGWLRLQRREIA</sequence>
<feature type="transmembrane region" description="Helical" evidence="2">
    <location>
        <begin position="80"/>
        <end position="102"/>
    </location>
</feature>
<feature type="compositionally biased region" description="Low complexity" evidence="1">
    <location>
        <begin position="1"/>
        <end position="20"/>
    </location>
</feature>
<proteinExistence type="predicted"/>
<gene>
    <name evidence="3" type="ORF">ACFPJ6_10945</name>
</gene>
<keyword evidence="4" id="KW-1185">Reference proteome</keyword>
<evidence type="ECO:0000256" key="2">
    <source>
        <dbReference type="SAM" id="Phobius"/>
    </source>
</evidence>
<accession>A0ABW0GN16</accession>
<feature type="transmembrane region" description="Helical" evidence="2">
    <location>
        <begin position="243"/>
        <end position="265"/>
    </location>
</feature>
<name>A0ABW0GN16_9MICO</name>
<comment type="caution">
    <text evidence="3">The sequence shown here is derived from an EMBL/GenBank/DDBJ whole genome shotgun (WGS) entry which is preliminary data.</text>
</comment>
<feature type="transmembrane region" description="Helical" evidence="2">
    <location>
        <begin position="196"/>
        <end position="216"/>
    </location>
</feature>
<feature type="transmembrane region" description="Helical" evidence="2">
    <location>
        <begin position="167"/>
        <end position="189"/>
    </location>
</feature>